<accession>A0A7S3PRV7</accession>
<proteinExistence type="inferred from homology"/>
<dbReference type="EMBL" id="HBIN01024564">
    <property type="protein sequence ID" value="CAE0448433.1"/>
    <property type="molecule type" value="Transcribed_RNA"/>
</dbReference>
<dbReference type="GO" id="GO:0003779">
    <property type="term" value="F:actin binding"/>
    <property type="evidence" value="ECO:0007669"/>
    <property type="project" value="UniProtKB-KW"/>
</dbReference>
<evidence type="ECO:0000256" key="1">
    <source>
        <dbReference type="ARBA" id="ARBA00006844"/>
    </source>
</evidence>
<dbReference type="InterPro" id="IPR002108">
    <property type="entry name" value="ADF-H"/>
</dbReference>
<comment type="similarity">
    <text evidence="1">Belongs to the actin-binding proteins ADF family.</text>
</comment>
<reference evidence="4" key="1">
    <citation type="submission" date="2021-01" db="EMBL/GenBank/DDBJ databases">
        <authorList>
            <person name="Corre E."/>
            <person name="Pelletier E."/>
            <person name="Niang G."/>
            <person name="Scheremetjew M."/>
            <person name="Finn R."/>
            <person name="Kale V."/>
            <person name="Holt S."/>
            <person name="Cochrane G."/>
            <person name="Meng A."/>
            <person name="Brown T."/>
            <person name="Cohen L."/>
        </authorList>
    </citation>
    <scope>NUCLEOTIDE SEQUENCE</scope>
    <source>
        <strain evidence="4">GSBS06</strain>
    </source>
</reference>
<protein>
    <recommendedName>
        <fullName evidence="3">ADF-H domain-containing protein</fullName>
    </recommendedName>
</protein>
<dbReference type="AlphaFoldDB" id="A0A7S3PRV7"/>
<dbReference type="Gene3D" id="3.40.20.10">
    <property type="entry name" value="Severin"/>
    <property type="match status" value="1"/>
</dbReference>
<gene>
    <name evidence="4" type="ORF">ASTO00021_LOCUS18397</name>
</gene>
<feature type="domain" description="ADF-H" evidence="3">
    <location>
        <begin position="1"/>
        <end position="148"/>
    </location>
</feature>
<name>A0A7S3PRV7_9STRA</name>
<evidence type="ECO:0000313" key="4">
    <source>
        <dbReference type="EMBL" id="CAE0448433.1"/>
    </source>
</evidence>
<dbReference type="PROSITE" id="PS51263">
    <property type="entry name" value="ADF_H"/>
    <property type="match status" value="1"/>
</dbReference>
<dbReference type="CDD" id="cd11286">
    <property type="entry name" value="ADF_cofilin_like"/>
    <property type="match status" value="1"/>
</dbReference>
<organism evidence="4">
    <name type="scientific">Aplanochytrium stocchinoi</name>
    <dbReference type="NCBI Taxonomy" id="215587"/>
    <lineage>
        <taxon>Eukaryota</taxon>
        <taxon>Sar</taxon>
        <taxon>Stramenopiles</taxon>
        <taxon>Bigyra</taxon>
        <taxon>Labyrinthulomycetes</taxon>
        <taxon>Thraustochytrida</taxon>
        <taxon>Thraustochytriidae</taxon>
        <taxon>Aplanochytrium</taxon>
    </lineage>
</organism>
<dbReference type="GO" id="GO:0030042">
    <property type="term" value="P:actin filament depolymerization"/>
    <property type="evidence" value="ECO:0007669"/>
    <property type="project" value="InterPro"/>
</dbReference>
<keyword evidence="2" id="KW-0009">Actin-binding</keyword>
<dbReference type="SUPFAM" id="SSF55753">
    <property type="entry name" value="Actin depolymerizing proteins"/>
    <property type="match status" value="1"/>
</dbReference>
<dbReference type="PANTHER" id="PTHR11913">
    <property type="entry name" value="COFILIN-RELATED"/>
    <property type="match status" value="1"/>
</dbReference>
<dbReference type="Pfam" id="PF00241">
    <property type="entry name" value="Cofilin_ADF"/>
    <property type="match status" value="1"/>
</dbReference>
<dbReference type="GO" id="GO:0015629">
    <property type="term" value="C:actin cytoskeleton"/>
    <property type="evidence" value="ECO:0007669"/>
    <property type="project" value="InterPro"/>
</dbReference>
<dbReference type="InterPro" id="IPR017904">
    <property type="entry name" value="ADF/Cofilin"/>
</dbReference>
<evidence type="ECO:0000256" key="2">
    <source>
        <dbReference type="ARBA" id="ARBA00023203"/>
    </source>
</evidence>
<sequence>MSGIEATPAAIEFYNNFKLQRNRKGDKYRYVIYRILNKDTEIDIDEKGDWDASWDDFVDALANAKDEKGKGKGAYAIFDFDAETADGRVQEKLVFVAFTPDTLPVKQKMLYGSTRESFKSELGSGLALVIQASSLDDLEQDKVNKNFK</sequence>
<dbReference type="SMART" id="SM00102">
    <property type="entry name" value="ADF"/>
    <property type="match status" value="1"/>
</dbReference>
<dbReference type="InterPro" id="IPR029006">
    <property type="entry name" value="ADF-H/Gelsolin-like_dom_sf"/>
</dbReference>
<evidence type="ECO:0000259" key="3">
    <source>
        <dbReference type="PROSITE" id="PS51263"/>
    </source>
</evidence>